<accession>A0ABR2TEB3</accession>
<organism evidence="2 3">
    <name type="scientific">Hibiscus sabdariffa</name>
    <name type="common">roselle</name>
    <dbReference type="NCBI Taxonomy" id="183260"/>
    <lineage>
        <taxon>Eukaryota</taxon>
        <taxon>Viridiplantae</taxon>
        <taxon>Streptophyta</taxon>
        <taxon>Embryophyta</taxon>
        <taxon>Tracheophyta</taxon>
        <taxon>Spermatophyta</taxon>
        <taxon>Magnoliopsida</taxon>
        <taxon>eudicotyledons</taxon>
        <taxon>Gunneridae</taxon>
        <taxon>Pentapetalae</taxon>
        <taxon>rosids</taxon>
        <taxon>malvids</taxon>
        <taxon>Malvales</taxon>
        <taxon>Malvaceae</taxon>
        <taxon>Malvoideae</taxon>
        <taxon>Hibiscus</taxon>
    </lineage>
</organism>
<dbReference type="Proteomes" id="UP001396334">
    <property type="component" value="Unassembled WGS sequence"/>
</dbReference>
<gene>
    <name evidence="2" type="ORF">V6N11_077735</name>
</gene>
<proteinExistence type="predicted"/>
<evidence type="ECO:0000256" key="1">
    <source>
        <dbReference type="SAM" id="MobiDB-lite"/>
    </source>
</evidence>
<evidence type="ECO:0000313" key="2">
    <source>
        <dbReference type="EMBL" id="KAK9035702.1"/>
    </source>
</evidence>
<keyword evidence="3" id="KW-1185">Reference proteome</keyword>
<feature type="region of interest" description="Disordered" evidence="1">
    <location>
        <begin position="1"/>
        <end position="21"/>
    </location>
</feature>
<comment type="caution">
    <text evidence="2">The sequence shown here is derived from an EMBL/GenBank/DDBJ whole genome shotgun (WGS) entry which is preliminary data.</text>
</comment>
<evidence type="ECO:0000313" key="3">
    <source>
        <dbReference type="Proteomes" id="UP001396334"/>
    </source>
</evidence>
<dbReference type="EMBL" id="JBBPBN010000006">
    <property type="protein sequence ID" value="KAK9035702.1"/>
    <property type="molecule type" value="Genomic_DNA"/>
</dbReference>
<protein>
    <submittedName>
        <fullName evidence="2">Uncharacterized protein</fullName>
    </submittedName>
</protein>
<reference evidence="2 3" key="1">
    <citation type="journal article" date="2024" name="G3 (Bethesda)">
        <title>Genome assembly of Hibiscus sabdariffa L. provides insights into metabolisms of medicinal natural products.</title>
        <authorList>
            <person name="Kim T."/>
        </authorList>
    </citation>
    <scope>NUCLEOTIDE SEQUENCE [LARGE SCALE GENOMIC DNA]</scope>
    <source>
        <strain evidence="2">TK-2024</strain>
        <tissue evidence="2">Old leaves</tissue>
    </source>
</reference>
<sequence length="79" mass="8937">MKKADSSPREVQQTDTESPVDFVEAVAAQFPEDDQHHASPTPACEEVKVRVNLMVIGQVRDVIQKRKKLNNYCNQLSIQ</sequence>
<name>A0ABR2TEB3_9ROSI</name>